<organism evidence="3 4">
    <name type="scientific">Mycolicibacterium celeriflavum</name>
    <name type="common">Mycobacterium celeriflavum</name>
    <dbReference type="NCBI Taxonomy" id="1249101"/>
    <lineage>
        <taxon>Bacteria</taxon>
        <taxon>Bacillati</taxon>
        <taxon>Actinomycetota</taxon>
        <taxon>Actinomycetes</taxon>
        <taxon>Mycobacteriales</taxon>
        <taxon>Mycobacteriaceae</taxon>
        <taxon>Mycolicibacterium</taxon>
    </lineage>
</organism>
<sequence>MRGVREESRQAGYNTGVVIDVRLRPADPLRIEVPATADRLAQIRHRLLDWMAPIGVPDPVVADIVLAVNEAATNCVEHAYRDCDGGVIVIDATVEDERIIVCVSDHGAWRTPSTEPTTRGRGLPIIEAVGDGVDVAKSASGTTVRIDFEVTDGRHDWGSRTT</sequence>
<dbReference type="RefSeq" id="WP_109749379.1">
    <property type="nucleotide sequence ID" value="NZ_AP022591.1"/>
</dbReference>
<reference evidence="3 4" key="1">
    <citation type="journal article" date="2019" name="Emerg. Microbes Infect.">
        <title>Comprehensive subspecies identification of 175 nontuberculous mycobacteria species based on 7547 genomic profiles.</title>
        <authorList>
            <person name="Matsumoto Y."/>
            <person name="Kinjo T."/>
            <person name="Motooka D."/>
            <person name="Nabeya D."/>
            <person name="Jung N."/>
            <person name="Uechi K."/>
            <person name="Horii T."/>
            <person name="Iida T."/>
            <person name="Fujita J."/>
            <person name="Nakamura S."/>
        </authorList>
    </citation>
    <scope>NUCLEOTIDE SEQUENCE [LARGE SCALE GENOMIC DNA]</scope>
    <source>
        <strain evidence="3 4">JCM 18439</strain>
    </source>
</reference>
<name>A0A7I7RKZ9_MYCCF</name>
<dbReference type="EMBL" id="AP022591">
    <property type="protein sequence ID" value="BBY45183.1"/>
    <property type="molecule type" value="Genomic_DNA"/>
</dbReference>
<dbReference type="AlphaFoldDB" id="A0A7I7RKZ9"/>
<feature type="domain" description="Histidine kinase/HSP90-like ATPase" evidence="2">
    <location>
        <begin position="33"/>
        <end position="146"/>
    </location>
</feature>
<keyword evidence="1" id="KW-0723">Serine/threonine-protein kinase</keyword>
<dbReference type="OrthoDB" id="5243175at2"/>
<keyword evidence="1" id="KW-0808">Transferase</keyword>
<dbReference type="Gene3D" id="3.30.565.10">
    <property type="entry name" value="Histidine kinase-like ATPase, C-terminal domain"/>
    <property type="match status" value="1"/>
</dbReference>
<proteinExistence type="predicted"/>
<evidence type="ECO:0000259" key="2">
    <source>
        <dbReference type="Pfam" id="PF13581"/>
    </source>
</evidence>
<evidence type="ECO:0000313" key="4">
    <source>
        <dbReference type="Proteomes" id="UP000466431"/>
    </source>
</evidence>
<gene>
    <name evidence="3" type="ORF">MCEL_34780</name>
</gene>
<dbReference type="Proteomes" id="UP000466431">
    <property type="component" value="Chromosome"/>
</dbReference>
<dbReference type="GO" id="GO:0004674">
    <property type="term" value="F:protein serine/threonine kinase activity"/>
    <property type="evidence" value="ECO:0007669"/>
    <property type="project" value="UniProtKB-KW"/>
</dbReference>
<dbReference type="KEGG" id="mcee:MCEL_34780"/>
<dbReference type="SUPFAM" id="SSF55874">
    <property type="entry name" value="ATPase domain of HSP90 chaperone/DNA topoisomerase II/histidine kinase"/>
    <property type="match status" value="1"/>
</dbReference>
<dbReference type="InterPro" id="IPR036890">
    <property type="entry name" value="HATPase_C_sf"/>
</dbReference>
<accession>A0A7I7RKZ9</accession>
<evidence type="ECO:0000313" key="3">
    <source>
        <dbReference type="EMBL" id="BBY45183.1"/>
    </source>
</evidence>
<dbReference type="InterPro" id="IPR003594">
    <property type="entry name" value="HATPase_dom"/>
</dbReference>
<dbReference type="PANTHER" id="PTHR35526:SF3">
    <property type="entry name" value="ANTI-SIGMA-F FACTOR RSBW"/>
    <property type="match status" value="1"/>
</dbReference>
<dbReference type="InterPro" id="IPR050267">
    <property type="entry name" value="Anti-sigma-factor_SerPK"/>
</dbReference>
<keyword evidence="4" id="KW-1185">Reference proteome</keyword>
<dbReference type="Pfam" id="PF13581">
    <property type="entry name" value="HATPase_c_2"/>
    <property type="match status" value="1"/>
</dbReference>
<dbReference type="CDD" id="cd16936">
    <property type="entry name" value="HATPase_RsbW-like"/>
    <property type="match status" value="1"/>
</dbReference>
<protein>
    <recommendedName>
        <fullName evidence="2">Histidine kinase/HSP90-like ATPase domain-containing protein</fullName>
    </recommendedName>
</protein>
<evidence type="ECO:0000256" key="1">
    <source>
        <dbReference type="ARBA" id="ARBA00022527"/>
    </source>
</evidence>
<keyword evidence="1" id="KW-0418">Kinase</keyword>
<dbReference type="PANTHER" id="PTHR35526">
    <property type="entry name" value="ANTI-SIGMA-F FACTOR RSBW-RELATED"/>
    <property type="match status" value="1"/>
</dbReference>